<evidence type="ECO:0000259" key="7">
    <source>
        <dbReference type="PROSITE" id="PS51369"/>
    </source>
</evidence>
<proteinExistence type="predicted"/>
<comment type="caution">
    <text evidence="8">The sequence shown here is derived from an EMBL/GenBank/DDBJ whole genome shotgun (WGS) entry which is preliminary data.</text>
</comment>
<comment type="subcellular location">
    <subcellularLocation>
        <location evidence="1">Nucleus</location>
    </subcellularLocation>
</comment>
<dbReference type="InterPro" id="IPR017887">
    <property type="entry name" value="TF_TCP_subgr"/>
</dbReference>
<dbReference type="GO" id="GO:0003700">
    <property type="term" value="F:DNA-binding transcription factor activity"/>
    <property type="evidence" value="ECO:0007669"/>
    <property type="project" value="InterPro"/>
</dbReference>
<reference evidence="8 9" key="1">
    <citation type="submission" date="2024-01" db="EMBL/GenBank/DDBJ databases">
        <title>Genome assemblies of Stephania.</title>
        <authorList>
            <person name="Yang L."/>
        </authorList>
    </citation>
    <scope>NUCLEOTIDE SEQUENCE [LARGE SCALE GENOMIC DNA]</scope>
    <source>
        <strain evidence="8">YNDBR</strain>
        <tissue evidence="8">Leaf</tissue>
    </source>
</reference>
<dbReference type="Pfam" id="PF03634">
    <property type="entry name" value="TCP"/>
    <property type="match status" value="1"/>
</dbReference>
<protein>
    <recommendedName>
        <fullName evidence="7">TCP domain-containing protein</fullName>
    </recommendedName>
</protein>
<dbReference type="PANTHER" id="PTHR31072">
    <property type="entry name" value="TRANSCRIPTION FACTOR TCP4-RELATED"/>
    <property type="match status" value="1"/>
</dbReference>
<feature type="domain" description="TCP" evidence="7">
    <location>
        <begin position="53"/>
        <end position="107"/>
    </location>
</feature>
<sequence length="351" mass="36981">MSGKEVVNPFKGAAPPPQPPQTAMKEEPTTETEEPLPPQQIRKSAVAPEKKASRDRHAKVEGRGRRIRIPAICAARIFQLTRELGHKSDGETVRWLLENAEPSIIAATGTGTVPATASSVEGALKSPIPEPSKKSNTTTTTTTTTNNNNTKRKRGGDTETETITTTTTTATPTTTATELVMNSHDLGPVANLTISSGFGPLTPIAPQGFVPMWAISSDGRVMGPNTVPAGAFWMIPPPAVGGPTSMIQPQLWTAFAPAMAAPLVDLSARPISTFVQTHSGATATAGEIQGPSCSTTTATSSVKAGSILGAHNHNPSFSSTTTTQLLRDFSLEIYEKEFNGKGRSATHDQQH</sequence>
<keyword evidence="3" id="KW-0238">DNA-binding</keyword>
<feature type="compositionally biased region" description="Low complexity" evidence="6">
    <location>
        <begin position="136"/>
        <end position="149"/>
    </location>
</feature>
<evidence type="ECO:0000313" key="8">
    <source>
        <dbReference type="EMBL" id="KAK9121421.1"/>
    </source>
</evidence>
<dbReference type="AlphaFoldDB" id="A0AAP0NZ07"/>
<keyword evidence="5" id="KW-0539">Nucleus</keyword>
<keyword evidence="9" id="KW-1185">Reference proteome</keyword>
<gene>
    <name evidence="8" type="ORF">Syun_019038</name>
</gene>
<dbReference type="PROSITE" id="PS51369">
    <property type="entry name" value="TCP"/>
    <property type="match status" value="1"/>
</dbReference>
<feature type="region of interest" description="Disordered" evidence="6">
    <location>
        <begin position="116"/>
        <end position="161"/>
    </location>
</feature>
<keyword evidence="4" id="KW-0804">Transcription</keyword>
<evidence type="ECO:0000256" key="2">
    <source>
        <dbReference type="ARBA" id="ARBA00023015"/>
    </source>
</evidence>
<evidence type="ECO:0000256" key="4">
    <source>
        <dbReference type="ARBA" id="ARBA00023163"/>
    </source>
</evidence>
<name>A0AAP0NZ07_9MAGN</name>
<dbReference type="Proteomes" id="UP001420932">
    <property type="component" value="Unassembled WGS sequence"/>
</dbReference>
<dbReference type="PANTHER" id="PTHR31072:SF1">
    <property type="entry name" value="TRANSCRIPTION FACTOR TCP9"/>
    <property type="match status" value="1"/>
</dbReference>
<dbReference type="GO" id="GO:0005634">
    <property type="term" value="C:nucleus"/>
    <property type="evidence" value="ECO:0007669"/>
    <property type="project" value="UniProtKB-SubCell"/>
</dbReference>
<dbReference type="GO" id="GO:0043565">
    <property type="term" value="F:sequence-specific DNA binding"/>
    <property type="evidence" value="ECO:0007669"/>
    <property type="project" value="TreeGrafter"/>
</dbReference>
<evidence type="ECO:0000256" key="5">
    <source>
        <dbReference type="ARBA" id="ARBA00023242"/>
    </source>
</evidence>
<keyword evidence="2" id="KW-0805">Transcription regulation</keyword>
<accession>A0AAP0NZ07</accession>
<evidence type="ECO:0000256" key="6">
    <source>
        <dbReference type="SAM" id="MobiDB-lite"/>
    </source>
</evidence>
<evidence type="ECO:0000256" key="3">
    <source>
        <dbReference type="ARBA" id="ARBA00023125"/>
    </source>
</evidence>
<evidence type="ECO:0000313" key="9">
    <source>
        <dbReference type="Proteomes" id="UP001420932"/>
    </source>
</evidence>
<feature type="region of interest" description="Disordered" evidence="6">
    <location>
        <begin position="1"/>
        <end position="63"/>
    </location>
</feature>
<organism evidence="8 9">
    <name type="scientific">Stephania yunnanensis</name>
    <dbReference type="NCBI Taxonomy" id="152371"/>
    <lineage>
        <taxon>Eukaryota</taxon>
        <taxon>Viridiplantae</taxon>
        <taxon>Streptophyta</taxon>
        <taxon>Embryophyta</taxon>
        <taxon>Tracheophyta</taxon>
        <taxon>Spermatophyta</taxon>
        <taxon>Magnoliopsida</taxon>
        <taxon>Ranunculales</taxon>
        <taxon>Menispermaceae</taxon>
        <taxon>Menispermoideae</taxon>
        <taxon>Cissampelideae</taxon>
        <taxon>Stephania</taxon>
    </lineage>
</organism>
<evidence type="ECO:0000256" key="1">
    <source>
        <dbReference type="ARBA" id="ARBA00004123"/>
    </source>
</evidence>
<dbReference type="EMBL" id="JBBNAF010000008">
    <property type="protein sequence ID" value="KAK9121421.1"/>
    <property type="molecule type" value="Genomic_DNA"/>
</dbReference>
<dbReference type="InterPro" id="IPR005333">
    <property type="entry name" value="Transcription_factor_TCP"/>
</dbReference>